<evidence type="ECO:0000256" key="8">
    <source>
        <dbReference type="ARBA" id="ARBA00022989"/>
    </source>
</evidence>
<dbReference type="AlphaFoldDB" id="A0A2T3PW56"/>
<dbReference type="CDD" id="cd18552">
    <property type="entry name" value="ABC_6TM_MsbA_like"/>
    <property type="match status" value="1"/>
</dbReference>
<feature type="transmembrane region" description="Helical" evidence="11">
    <location>
        <begin position="145"/>
        <end position="165"/>
    </location>
</feature>
<keyword evidence="2" id="KW-0813">Transport</keyword>
<dbReference type="InterPro" id="IPR003593">
    <property type="entry name" value="AAA+_ATPase"/>
</dbReference>
<dbReference type="FunFam" id="3.40.50.300:FF:000140">
    <property type="entry name" value="Lipid A export ATP-binding/permease protein MsbA"/>
    <property type="match status" value="1"/>
</dbReference>
<organism evidence="16 18">
    <name type="scientific">Photobacterium phosphoreum</name>
    <dbReference type="NCBI Taxonomy" id="659"/>
    <lineage>
        <taxon>Bacteria</taxon>
        <taxon>Pseudomonadati</taxon>
        <taxon>Pseudomonadota</taxon>
        <taxon>Gammaproteobacteria</taxon>
        <taxon>Vibrionales</taxon>
        <taxon>Vibrionaceae</taxon>
        <taxon>Photobacterium</taxon>
    </lineage>
</organism>
<evidence type="ECO:0000256" key="9">
    <source>
        <dbReference type="ARBA" id="ARBA00023055"/>
    </source>
</evidence>
<dbReference type="EMBL" id="PYMP01000001">
    <property type="protein sequence ID" value="PSU54388.1"/>
    <property type="molecule type" value="Genomic_DNA"/>
</dbReference>
<dbReference type="Gene3D" id="3.40.50.300">
    <property type="entry name" value="P-loop containing nucleotide triphosphate hydrolases"/>
    <property type="match status" value="1"/>
</dbReference>
<keyword evidence="4 11" id="KW-0812">Transmembrane</keyword>
<keyword evidence="9" id="KW-0445">Lipid transport</keyword>
<keyword evidence="7" id="KW-1278">Translocase</keyword>
<dbReference type="GO" id="GO:0005886">
    <property type="term" value="C:plasma membrane"/>
    <property type="evidence" value="ECO:0007669"/>
    <property type="project" value="UniProtKB-SubCell"/>
</dbReference>
<dbReference type="InterPro" id="IPR036640">
    <property type="entry name" value="ABC1_TM_sf"/>
</dbReference>
<dbReference type="SUPFAM" id="SSF90123">
    <property type="entry name" value="ABC transporter transmembrane region"/>
    <property type="match status" value="1"/>
</dbReference>
<dbReference type="NCBIfam" id="TIGR02203">
    <property type="entry name" value="MsbA_lipidA"/>
    <property type="match status" value="1"/>
</dbReference>
<dbReference type="InterPro" id="IPR039421">
    <property type="entry name" value="Type_1_exporter"/>
</dbReference>
<dbReference type="Proteomes" id="UP000241618">
    <property type="component" value="Unassembled WGS sequence"/>
</dbReference>
<protein>
    <submittedName>
        <fullName evidence="16">Lipid A ABC transporter ATP-binding protein/permease MsbA</fullName>
    </submittedName>
</protein>
<comment type="caution">
    <text evidence="16">The sequence shown here is derived from an EMBL/GenBank/DDBJ whole genome shotgun (WGS) entry which is preliminary data.</text>
</comment>
<evidence type="ECO:0000259" key="13">
    <source>
        <dbReference type="PROSITE" id="PS50929"/>
    </source>
</evidence>
<dbReference type="SMART" id="SM00382">
    <property type="entry name" value="AAA"/>
    <property type="match status" value="1"/>
</dbReference>
<dbReference type="InterPro" id="IPR011917">
    <property type="entry name" value="ABC_transpr_lipidA"/>
</dbReference>
<dbReference type="InterPro" id="IPR003439">
    <property type="entry name" value="ABC_transporter-like_ATP-bd"/>
</dbReference>
<feature type="transmembrane region" description="Helical" evidence="11">
    <location>
        <begin position="247"/>
        <end position="273"/>
    </location>
</feature>
<feature type="domain" description="ABC transporter" evidence="12">
    <location>
        <begin position="345"/>
        <end position="581"/>
    </location>
</feature>
<dbReference type="STRING" id="659.AYY26_03800"/>
<keyword evidence="3" id="KW-1003">Cell membrane</keyword>
<keyword evidence="17" id="KW-1185">Reference proteome</keyword>
<reference evidence="17 18" key="1">
    <citation type="submission" date="2018-03" db="EMBL/GenBank/DDBJ databases">
        <title>Whole genome sequencing of Histamine producing bacteria.</title>
        <authorList>
            <person name="Butler K."/>
        </authorList>
    </citation>
    <scope>NUCLEOTIDE SEQUENCE [LARGE SCALE GENOMIC DNA]</scope>
    <source>
        <strain evidence="16 18">FS-6.1</strain>
        <strain evidence="15 17">FS-6.2</strain>
    </source>
</reference>
<dbReference type="Gene3D" id="1.20.1560.10">
    <property type="entry name" value="ABC transporter type 1, transmembrane domain"/>
    <property type="match status" value="1"/>
</dbReference>
<gene>
    <name evidence="14" type="primary">msbA</name>
    <name evidence="16" type="ORF">C9J18_02575</name>
    <name evidence="15" type="ORF">CTM96_01035</name>
    <name evidence="14" type="ORF">GLP33_00825</name>
</gene>
<evidence type="ECO:0000313" key="17">
    <source>
        <dbReference type="Proteomes" id="UP000241405"/>
    </source>
</evidence>
<keyword evidence="10 11" id="KW-0472">Membrane</keyword>
<dbReference type="InterPro" id="IPR017871">
    <property type="entry name" value="ABC_transporter-like_CS"/>
</dbReference>
<keyword evidence="5" id="KW-0547">Nucleotide-binding</keyword>
<reference evidence="14" key="2">
    <citation type="submission" date="2019-11" db="EMBL/GenBank/DDBJ databases">
        <title>Comparative genomics of photobacteria reveal adaptation to distinct habitats.</title>
        <authorList>
            <person name="Fuertes-Perez S."/>
            <person name="Hilgarth M."/>
            <person name="Vogel R.F."/>
        </authorList>
    </citation>
    <scope>NUCLEOTIDE SEQUENCE</scope>
    <source>
        <strain evidence="14">TMW2.2145</strain>
    </source>
</reference>
<dbReference type="OrthoDB" id="9806127at2"/>
<dbReference type="GO" id="GO:0005524">
    <property type="term" value="F:ATP binding"/>
    <property type="evidence" value="ECO:0007669"/>
    <property type="project" value="UniProtKB-KW"/>
</dbReference>
<dbReference type="Proteomes" id="UP000813876">
    <property type="component" value="Unassembled WGS sequence"/>
</dbReference>
<dbReference type="EMBL" id="PYMO01000001">
    <property type="protein sequence ID" value="PSU27337.1"/>
    <property type="molecule type" value="Genomic_DNA"/>
</dbReference>
<evidence type="ECO:0000256" key="2">
    <source>
        <dbReference type="ARBA" id="ARBA00022448"/>
    </source>
</evidence>
<dbReference type="EMBL" id="WMCP01000001">
    <property type="protein sequence ID" value="MCF2300278.1"/>
    <property type="molecule type" value="Genomic_DNA"/>
</dbReference>
<evidence type="ECO:0000256" key="11">
    <source>
        <dbReference type="SAM" id="Phobius"/>
    </source>
</evidence>
<evidence type="ECO:0000256" key="6">
    <source>
        <dbReference type="ARBA" id="ARBA00022840"/>
    </source>
</evidence>
<evidence type="ECO:0000256" key="3">
    <source>
        <dbReference type="ARBA" id="ARBA00022475"/>
    </source>
</evidence>
<dbReference type="Pfam" id="PF00664">
    <property type="entry name" value="ABC_membrane"/>
    <property type="match status" value="1"/>
</dbReference>
<dbReference type="CDD" id="cd03251">
    <property type="entry name" value="ABCC_MsbA"/>
    <property type="match status" value="1"/>
</dbReference>
<proteinExistence type="predicted"/>
<dbReference type="NCBIfam" id="NF008381">
    <property type="entry name" value="PRK11176.1"/>
    <property type="match status" value="1"/>
</dbReference>
<dbReference type="InterPro" id="IPR027417">
    <property type="entry name" value="P-loop_NTPase"/>
</dbReference>
<feature type="transmembrane region" description="Helical" evidence="11">
    <location>
        <begin position="171"/>
        <end position="189"/>
    </location>
</feature>
<evidence type="ECO:0000256" key="1">
    <source>
        <dbReference type="ARBA" id="ARBA00004651"/>
    </source>
</evidence>
<evidence type="ECO:0000313" key="15">
    <source>
        <dbReference type="EMBL" id="PSU27337.1"/>
    </source>
</evidence>
<dbReference type="GO" id="GO:0034040">
    <property type="term" value="F:ATPase-coupled lipid transmembrane transporter activity"/>
    <property type="evidence" value="ECO:0007669"/>
    <property type="project" value="InterPro"/>
</dbReference>
<dbReference type="GeneID" id="57351942"/>
<comment type="subcellular location">
    <subcellularLocation>
        <location evidence="1">Cell membrane</location>
        <topology evidence="1">Multi-pass membrane protein</topology>
    </subcellularLocation>
</comment>
<dbReference type="Pfam" id="PF00005">
    <property type="entry name" value="ABC_tran"/>
    <property type="match status" value="1"/>
</dbReference>
<evidence type="ECO:0000313" key="14">
    <source>
        <dbReference type="EMBL" id="MCF2300278.1"/>
    </source>
</evidence>
<accession>A0A2T3PW56</accession>
<dbReference type="PROSITE" id="PS00211">
    <property type="entry name" value="ABC_TRANSPORTER_1"/>
    <property type="match status" value="1"/>
</dbReference>
<evidence type="ECO:0000256" key="4">
    <source>
        <dbReference type="ARBA" id="ARBA00022692"/>
    </source>
</evidence>
<name>A0A2T3PW56_PHOPO</name>
<evidence type="ECO:0000313" key="18">
    <source>
        <dbReference type="Proteomes" id="UP000241618"/>
    </source>
</evidence>
<dbReference type="PANTHER" id="PTHR43394">
    <property type="entry name" value="ATP-DEPENDENT PERMEASE MDL1, MITOCHONDRIAL"/>
    <property type="match status" value="1"/>
</dbReference>
<feature type="transmembrane region" description="Helical" evidence="11">
    <location>
        <begin position="72"/>
        <end position="95"/>
    </location>
</feature>
<dbReference type="PROSITE" id="PS50893">
    <property type="entry name" value="ABC_TRANSPORTER_2"/>
    <property type="match status" value="1"/>
</dbReference>
<dbReference type="InterPro" id="IPR011527">
    <property type="entry name" value="ABC1_TM_dom"/>
</dbReference>
<dbReference type="PANTHER" id="PTHR43394:SF1">
    <property type="entry name" value="ATP-BINDING CASSETTE SUB-FAMILY B MEMBER 10, MITOCHONDRIAL"/>
    <property type="match status" value="1"/>
</dbReference>
<evidence type="ECO:0000313" key="16">
    <source>
        <dbReference type="EMBL" id="PSU54388.1"/>
    </source>
</evidence>
<evidence type="ECO:0000259" key="12">
    <source>
        <dbReference type="PROSITE" id="PS50893"/>
    </source>
</evidence>
<dbReference type="GO" id="GO:0015421">
    <property type="term" value="F:ABC-type oligopeptide transporter activity"/>
    <property type="evidence" value="ECO:0007669"/>
    <property type="project" value="TreeGrafter"/>
</dbReference>
<evidence type="ECO:0000256" key="10">
    <source>
        <dbReference type="ARBA" id="ARBA00023136"/>
    </source>
</evidence>
<evidence type="ECO:0000256" key="7">
    <source>
        <dbReference type="ARBA" id="ARBA00022967"/>
    </source>
</evidence>
<evidence type="ECO:0000256" key="5">
    <source>
        <dbReference type="ARBA" id="ARBA00022741"/>
    </source>
</evidence>
<dbReference type="Proteomes" id="UP000241405">
    <property type="component" value="Unassembled WGS sequence"/>
</dbReference>
<dbReference type="SUPFAM" id="SSF52540">
    <property type="entry name" value="P-loop containing nucleoside triphosphate hydrolases"/>
    <property type="match status" value="1"/>
</dbReference>
<dbReference type="RefSeq" id="WP_045026519.1">
    <property type="nucleotide sequence ID" value="NZ_CAMLDN010000001.1"/>
</dbReference>
<dbReference type="GO" id="GO:0016887">
    <property type="term" value="F:ATP hydrolysis activity"/>
    <property type="evidence" value="ECO:0007669"/>
    <property type="project" value="InterPro"/>
</dbReference>
<sequence>MTQLTEKSTKDTYKRLWPYIKIYKAGIIVAVIALIINAAGDTLMLSMIKPLLDKSFGGFDSMDSGFLTMMPIYLVGLMIMRGASGFVSTYCLSWVSGNVVMNLRRKLFQHFMRMPVAFFDKEASGALLSRITYDSEQVASATSSALVSIVREGASIIGLMVLMFWNSWQLSAILIVIAPVVAISISIVSKRFRKISRSMQDAMGSVTSSAEQMLKGHKVVLSYGGQQVEKERFDDVSNLMRRQTMKLVSAQAIANPIIQLIASSALVVVLILANTPSLRDSLTPGTFAVVFGAMFGLMRPLKSLTSVTSQFQRGMAACHTLFDLMDLETEKDHGKHEVKRVKGDVSVKDVTFTYPTKDTPALRNVSFELPAGKTVALVGRSGSGKSTIANLLTRFYDIDSGALLLDGVELQDYTLFNLRSQVAVVSQNVHLFNDTIANNIAYASGSEYTRADIERVAELAYAMDFIKDMQHGLDTIIGENGVSLSGGQRQRLAIARALLRNAPVLVLDEATSALDTESERAIQQALDELQKDRTVLVIAHRLSTIENADQILVVDDGEIIERGTHGELISHNGAYAQLHRIQFGD</sequence>
<dbReference type="PROSITE" id="PS50929">
    <property type="entry name" value="ABC_TM1F"/>
    <property type="match status" value="1"/>
</dbReference>
<keyword evidence="6 16" id="KW-0067">ATP-binding</keyword>
<keyword evidence="8 11" id="KW-1133">Transmembrane helix</keyword>
<feature type="domain" description="ABC transmembrane type-1" evidence="13">
    <location>
        <begin position="28"/>
        <end position="313"/>
    </location>
</feature>
<feature type="transmembrane region" description="Helical" evidence="11">
    <location>
        <begin position="21"/>
        <end position="40"/>
    </location>
</feature>